<proteinExistence type="inferred from homology"/>
<dbReference type="SUPFAM" id="SSF49464">
    <property type="entry name" value="Carboxypeptidase regulatory domain-like"/>
    <property type="match status" value="1"/>
</dbReference>
<evidence type="ECO:0000313" key="12">
    <source>
        <dbReference type="Proteomes" id="UP001476807"/>
    </source>
</evidence>
<evidence type="ECO:0000256" key="3">
    <source>
        <dbReference type="ARBA" id="ARBA00022452"/>
    </source>
</evidence>
<keyword evidence="3 7" id="KW-1134">Transmembrane beta strand</keyword>
<dbReference type="Gene3D" id="2.170.130.10">
    <property type="entry name" value="TonB-dependent receptor, plug domain"/>
    <property type="match status" value="1"/>
</dbReference>
<keyword evidence="2 7" id="KW-0813">Transport</keyword>
<accession>A0ABV1RXN9</accession>
<keyword evidence="6 7" id="KW-0998">Cell outer membrane</keyword>
<comment type="subcellular location">
    <subcellularLocation>
        <location evidence="1 7">Cell outer membrane</location>
        <topology evidence="1 7">Multi-pass membrane protein</topology>
    </subcellularLocation>
</comment>
<keyword evidence="5 7" id="KW-0472">Membrane</keyword>
<keyword evidence="9" id="KW-0732">Signal</keyword>
<comment type="caution">
    <text evidence="11">The sequence shown here is derived from an EMBL/GenBank/DDBJ whole genome shotgun (WGS) entry which is preliminary data.</text>
</comment>
<dbReference type="EMBL" id="JBEOKT010000015">
    <property type="protein sequence ID" value="MER2998882.1"/>
    <property type="molecule type" value="Genomic_DNA"/>
</dbReference>
<dbReference type="InterPro" id="IPR037066">
    <property type="entry name" value="Plug_dom_sf"/>
</dbReference>
<dbReference type="PANTHER" id="PTHR40980:SF4">
    <property type="entry name" value="TONB-DEPENDENT RECEPTOR-LIKE BETA-BARREL DOMAIN-CONTAINING PROTEIN"/>
    <property type="match status" value="1"/>
</dbReference>
<organism evidence="11 12">
    <name type="scientific">Pontibacter populi</name>
    <dbReference type="NCBI Taxonomy" id="890055"/>
    <lineage>
        <taxon>Bacteria</taxon>
        <taxon>Pseudomonadati</taxon>
        <taxon>Bacteroidota</taxon>
        <taxon>Cytophagia</taxon>
        <taxon>Cytophagales</taxon>
        <taxon>Hymenobacteraceae</taxon>
        <taxon>Pontibacter</taxon>
    </lineage>
</organism>
<comment type="similarity">
    <text evidence="7">Belongs to the TonB-dependent receptor family.</text>
</comment>
<evidence type="ECO:0000256" key="9">
    <source>
        <dbReference type="SAM" id="SignalP"/>
    </source>
</evidence>
<dbReference type="InterPro" id="IPR036942">
    <property type="entry name" value="Beta-barrel_TonB_sf"/>
</dbReference>
<sequence length="797" mass="88690">MPVPRKINKNGRRSLAIAFLCYFIVSIAHAQTSPVKIKGTVVDSTDQAALSYVTIVVQEKRTNQVIKHTLTSDKGTFEITGLAYKEYQLILSYVGYKTKTIDLPAFTSSTINLGVIQLTSTVTLLDEVQVIIQKPLVEHDADKITYNVELDPESATLNALDLLRKVPLLTVDADDNLQLNGNNSYQVLVNGKRSSLFTGNLRDVLKGLPASAIKKVEVVTNPPARYEAAGVGGIINIVTHRKSISGYNGAVNLGVNTPKGYSAGSHITASAGKLNFSARASTGTNTSPGTRSFFFREDLTRQNKLEQTGESNTKNRSQSGGTELSYDLGPHDNITASYSLSSITGNNKYKQLVEQLNTAGKQTEAYRNLNSSKNEGSGYDLSLSYQHTSRKNEQQLLSLLFNLANNQNNSTTDFTLQPIYNYTGRESKTAYNDRSREYALQADYIQPLGKQTLEFGVKSVLEENSSDYFYKTRNPETGEFILNADQSNDFDYNQDVHAAYISLNLKKGKWGLRSGVRAEQTILDARFRSSGTEVDQNYLSLFPNIMLSFMLKGYSSIKFSYTQRIDRPGLYYLDPYVDLTDPLNISYGNPDLHPATNHTMQAGFDTFFKGTSINANVFHSFTNNSIEQLTTLGTDSVARTTFDNAGQNRNYGLTLSANTTLFKKLNLNLNTGTNYITFTSQLEGKPQTNNGFTYYGHGNVSFRFNKSWRAGGNVGYNSPNILLQGKTGGNTWSSLSVNKDFLKDNKASMSLAVRSPFRKTRRTSTEITNATFYQRRESYTEMRQFSLSFNYRFGKLK</sequence>
<dbReference type="InterPro" id="IPR008969">
    <property type="entry name" value="CarboxyPept-like_regulatory"/>
</dbReference>
<dbReference type="PROSITE" id="PS52016">
    <property type="entry name" value="TONB_DEPENDENT_REC_3"/>
    <property type="match status" value="1"/>
</dbReference>
<dbReference type="Pfam" id="PF14905">
    <property type="entry name" value="OMP_b-brl_3"/>
    <property type="match status" value="1"/>
</dbReference>
<evidence type="ECO:0000256" key="5">
    <source>
        <dbReference type="ARBA" id="ARBA00023136"/>
    </source>
</evidence>
<dbReference type="PANTHER" id="PTHR40980">
    <property type="entry name" value="PLUG DOMAIN-CONTAINING PROTEIN"/>
    <property type="match status" value="1"/>
</dbReference>
<evidence type="ECO:0000256" key="7">
    <source>
        <dbReference type="PROSITE-ProRule" id="PRU01360"/>
    </source>
</evidence>
<evidence type="ECO:0000256" key="1">
    <source>
        <dbReference type="ARBA" id="ARBA00004571"/>
    </source>
</evidence>
<reference evidence="11 12" key="1">
    <citation type="submission" date="2024-06" db="EMBL/GenBank/DDBJ databases">
        <title>Pontibacter populi HYL7-15.</title>
        <authorList>
            <person name="Kim M.K."/>
        </authorList>
    </citation>
    <scope>NUCLEOTIDE SEQUENCE [LARGE SCALE GENOMIC DNA]</scope>
    <source>
        <strain evidence="11 12">HYL7-15</strain>
    </source>
</reference>
<dbReference type="InterPro" id="IPR039426">
    <property type="entry name" value="TonB-dep_rcpt-like"/>
</dbReference>
<feature type="signal peptide" evidence="9">
    <location>
        <begin position="1"/>
        <end position="30"/>
    </location>
</feature>
<evidence type="ECO:0000313" key="11">
    <source>
        <dbReference type="EMBL" id="MER2998882.1"/>
    </source>
</evidence>
<dbReference type="Gene3D" id="2.60.40.1120">
    <property type="entry name" value="Carboxypeptidase-like, regulatory domain"/>
    <property type="match status" value="1"/>
</dbReference>
<keyword evidence="4 7" id="KW-0812">Transmembrane</keyword>
<evidence type="ECO:0000259" key="10">
    <source>
        <dbReference type="Pfam" id="PF14905"/>
    </source>
</evidence>
<keyword evidence="11" id="KW-0675">Receptor</keyword>
<feature type="compositionally biased region" description="Polar residues" evidence="8">
    <location>
        <begin position="305"/>
        <end position="322"/>
    </location>
</feature>
<name>A0ABV1RXN9_9BACT</name>
<evidence type="ECO:0000256" key="4">
    <source>
        <dbReference type="ARBA" id="ARBA00022692"/>
    </source>
</evidence>
<dbReference type="Proteomes" id="UP001476807">
    <property type="component" value="Unassembled WGS sequence"/>
</dbReference>
<evidence type="ECO:0000256" key="2">
    <source>
        <dbReference type="ARBA" id="ARBA00022448"/>
    </source>
</evidence>
<evidence type="ECO:0000256" key="8">
    <source>
        <dbReference type="SAM" id="MobiDB-lite"/>
    </source>
</evidence>
<protein>
    <submittedName>
        <fullName evidence="11">TonB-dependent receptor</fullName>
    </submittedName>
</protein>
<feature type="region of interest" description="Disordered" evidence="8">
    <location>
        <begin position="300"/>
        <end position="328"/>
    </location>
</feature>
<dbReference type="RefSeq" id="WP_350413358.1">
    <property type="nucleotide sequence ID" value="NZ_JBEOKT010000015.1"/>
</dbReference>
<dbReference type="Pfam" id="PF13715">
    <property type="entry name" value="CarbopepD_reg_2"/>
    <property type="match status" value="1"/>
</dbReference>
<feature type="chain" id="PRO_5045807212" evidence="9">
    <location>
        <begin position="31"/>
        <end position="797"/>
    </location>
</feature>
<feature type="domain" description="Outer membrane protein beta-barrel" evidence="10">
    <location>
        <begin position="391"/>
        <end position="791"/>
    </location>
</feature>
<keyword evidence="12" id="KW-1185">Reference proteome</keyword>
<gene>
    <name evidence="11" type="ORF">ABS362_15110</name>
</gene>
<dbReference type="Gene3D" id="2.40.170.20">
    <property type="entry name" value="TonB-dependent receptor, beta-barrel domain"/>
    <property type="match status" value="1"/>
</dbReference>
<evidence type="ECO:0000256" key="6">
    <source>
        <dbReference type="ARBA" id="ARBA00023237"/>
    </source>
</evidence>
<dbReference type="InterPro" id="IPR041700">
    <property type="entry name" value="OMP_b-brl_3"/>
</dbReference>
<dbReference type="SUPFAM" id="SSF56935">
    <property type="entry name" value="Porins"/>
    <property type="match status" value="1"/>
</dbReference>